<sequence length="160" mass="16869">MAEASPAAITILVDADACPVKDEVYRVAARHRIRVVIVANAFIAVPRDPLVERVIVPSGPDVADDWIAERAGPATIVVTADIPLAERVVQAGAAAIAPNGRAFDAGSIGMALAMRNLMTELRSAGHITSGPRPFSPKDRSAFLGALDRAVVRLKRRGFPA</sequence>
<dbReference type="OrthoDB" id="9798918at2"/>
<dbReference type="RefSeq" id="WP_132805951.1">
    <property type="nucleotide sequence ID" value="NZ_SMAK01000003.1"/>
</dbReference>
<dbReference type="InterPro" id="IPR003791">
    <property type="entry name" value="UPF0178"/>
</dbReference>
<evidence type="ECO:0000313" key="4">
    <source>
        <dbReference type="Proteomes" id="UP000295678"/>
    </source>
</evidence>
<reference evidence="3 4" key="1">
    <citation type="submission" date="2019-03" db="EMBL/GenBank/DDBJ databases">
        <title>Genomic Encyclopedia of Type Strains, Phase IV (KMG-IV): sequencing the most valuable type-strain genomes for metagenomic binning, comparative biology and taxonomic classification.</title>
        <authorList>
            <person name="Goeker M."/>
        </authorList>
    </citation>
    <scope>NUCLEOTIDE SEQUENCE [LARGE SCALE GENOMIC DNA]</scope>
    <source>
        <strain evidence="3 4">DSM 19345</strain>
    </source>
</reference>
<evidence type="ECO:0000256" key="2">
    <source>
        <dbReference type="HAMAP-Rule" id="MF_00489"/>
    </source>
</evidence>
<dbReference type="AlphaFoldDB" id="A0A4R3MFY6"/>
<dbReference type="Pfam" id="PF02639">
    <property type="entry name" value="DUF188"/>
    <property type="match status" value="1"/>
</dbReference>
<dbReference type="PANTHER" id="PTHR35146:SF1">
    <property type="entry name" value="UPF0178 PROTEIN YAII"/>
    <property type="match status" value="1"/>
</dbReference>
<dbReference type="NCBIfam" id="NF001095">
    <property type="entry name" value="PRK00124.1"/>
    <property type="match status" value="1"/>
</dbReference>
<name>A0A4R3MFY6_9HYPH</name>
<evidence type="ECO:0000256" key="1">
    <source>
        <dbReference type="ARBA" id="ARBA00008522"/>
    </source>
</evidence>
<dbReference type="Proteomes" id="UP000295678">
    <property type="component" value="Unassembled WGS sequence"/>
</dbReference>
<comment type="similarity">
    <text evidence="1 2">Belongs to the UPF0178 family.</text>
</comment>
<keyword evidence="4" id="KW-1185">Reference proteome</keyword>
<accession>A0A4R3MFY6</accession>
<organism evidence="3 4">
    <name type="scientific">Tepidamorphus gemmatus</name>
    <dbReference type="NCBI Taxonomy" id="747076"/>
    <lineage>
        <taxon>Bacteria</taxon>
        <taxon>Pseudomonadati</taxon>
        <taxon>Pseudomonadota</taxon>
        <taxon>Alphaproteobacteria</taxon>
        <taxon>Hyphomicrobiales</taxon>
        <taxon>Tepidamorphaceae</taxon>
        <taxon>Tepidamorphus</taxon>
    </lineage>
</organism>
<proteinExistence type="inferred from homology"/>
<dbReference type="HAMAP" id="MF_00489">
    <property type="entry name" value="UPF0178"/>
    <property type="match status" value="1"/>
</dbReference>
<dbReference type="PANTHER" id="PTHR35146">
    <property type="entry name" value="UPF0178 PROTEIN YAII"/>
    <property type="match status" value="1"/>
</dbReference>
<evidence type="ECO:0000313" key="3">
    <source>
        <dbReference type="EMBL" id="TCT12072.1"/>
    </source>
</evidence>
<comment type="caution">
    <text evidence="3">The sequence shown here is derived from an EMBL/GenBank/DDBJ whole genome shotgun (WGS) entry which is preliminary data.</text>
</comment>
<dbReference type="EMBL" id="SMAK01000003">
    <property type="protein sequence ID" value="TCT12072.1"/>
    <property type="molecule type" value="Genomic_DNA"/>
</dbReference>
<protein>
    <recommendedName>
        <fullName evidence="2">UPF0178 protein EDC22_103387</fullName>
    </recommendedName>
</protein>
<gene>
    <name evidence="3" type="ORF">EDC22_103387</name>
</gene>